<dbReference type="OMA" id="HIMDKER"/>
<dbReference type="EMBL" id="LFYR01000513">
    <property type="protein sequence ID" value="KMZ73940.1"/>
    <property type="molecule type" value="Genomic_DNA"/>
</dbReference>
<dbReference type="InterPro" id="IPR001849">
    <property type="entry name" value="PH_domain"/>
</dbReference>
<dbReference type="PANTHER" id="PTHR22902:SF49">
    <property type="entry name" value="OS03G0666200 PROTEIN"/>
    <property type="match status" value="1"/>
</dbReference>
<dbReference type="GO" id="GO:0005829">
    <property type="term" value="C:cytosol"/>
    <property type="evidence" value="ECO:0007669"/>
    <property type="project" value="GOC"/>
</dbReference>
<dbReference type="GO" id="GO:0055037">
    <property type="term" value="C:recycling endosome"/>
    <property type="evidence" value="ECO:0000318"/>
    <property type="project" value="GO_Central"/>
</dbReference>
<dbReference type="Proteomes" id="UP000036987">
    <property type="component" value="Unassembled WGS sequence"/>
</dbReference>
<dbReference type="InterPro" id="IPR045188">
    <property type="entry name" value="Boi1/Boi2-like"/>
</dbReference>
<dbReference type="AlphaFoldDB" id="A0A0K9Q0F4"/>
<dbReference type="GO" id="GO:0005802">
    <property type="term" value="C:trans-Golgi network"/>
    <property type="evidence" value="ECO:0000318"/>
    <property type="project" value="GO_Central"/>
</dbReference>
<gene>
    <name evidence="3" type="ORF">ZOSMA_139G00180</name>
</gene>
<dbReference type="GO" id="GO:0042147">
    <property type="term" value="P:retrograde transport, endosome to Golgi"/>
    <property type="evidence" value="ECO:0000318"/>
    <property type="project" value="GO_Central"/>
</dbReference>
<reference evidence="4" key="1">
    <citation type="journal article" date="2016" name="Nature">
        <title>The genome of the seagrass Zostera marina reveals angiosperm adaptation to the sea.</title>
        <authorList>
            <person name="Olsen J.L."/>
            <person name="Rouze P."/>
            <person name="Verhelst B."/>
            <person name="Lin Y.-C."/>
            <person name="Bayer T."/>
            <person name="Collen J."/>
            <person name="Dattolo E."/>
            <person name="De Paoli E."/>
            <person name="Dittami S."/>
            <person name="Maumus F."/>
            <person name="Michel G."/>
            <person name="Kersting A."/>
            <person name="Lauritano C."/>
            <person name="Lohaus R."/>
            <person name="Toepel M."/>
            <person name="Tonon T."/>
            <person name="Vanneste K."/>
            <person name="Amirebrahimi M."/>
            <person name="Brakel J."/>
            <person name="Bostroem C."/>
            <person name="Chovatia M."/>
            <person name="Grimwood J."/>
            <person name="Jenkins J.W."/>
            <person name="Jueterbock A."/>
            <person name="Mraz A."/>
            <person name="Stam W.T."/>
            <person name="Tice H."/>
            <person name="Bornberg-Bauer E."/>
            <person name="Green P.J."/>
            <person name="Pearson G.A."/>
            <person name="Procaccini G."/>
            <person name="Duarte C.M."/>
            <person name="Schmutz J."/>
            <person name="Reusch T.B.H."/>
            <person name="Van de Peer Y."/>
        </authorList>
    </citation>
    <scope>NUCLEOTIDE SEQUENCE [LARGE SCALE GENOMIC DNA]</scope>
    <source>
        <strain evidence="4">cv. Finnish</strain>
    </source>
</reference>
<dbReference type="SMART" id="SM00233">
    <property type="entry name" value="PH"/>
    <property type="match status" value="1"/>
</dbReference>
<organism evidence="3 4">
    <name type="scientific">Zostera marina</name>
    <name type="common">Eelgrass</name>
    <dbReference type="NCBI Taxonomy" id="29655"/>
    <lineage>
        <taxon>Eukaryota</taxon>
        <taxon>Viridiplantae</taxon>
        <taxon>Streptophyta</taxon>
        <taxon>Embryophyta</taxon>
        <taxon>Tracheophyta</taxon>
        <taxon>Spermatophyta</taxon>
        <taxon>Magnoliopsida</taxon>
        <taxon>Liliopsida</taxon>
        <taxon>Zosteraceae</taxon>
        <taxon>Zostera</taxon>
    </lineage>
</organism>
<feature type="coiled-coil region" evidence="1">
    <location>
        <begin position="364"/>
        <end position="391"/>
    </location>
</feature>
<comment type="caution">
    <text evidence="3">The sequence shown here is derived from an EMBL/GenBank/DDBJ whole genome shotgun (WGS) entry which is preliminary data.</text>
</comment>
<evidence type="ECO:0000259" key="2">
    <source>
        <dbReference type="PROSITE" id="PS50003"/>
    </source>
</evidence>
<dbReference type="Gene3D" id="2.30.29.30">
    <property type="entry name" value="Pleckstrin-homology domain (PH domain)/Phosphotyrosine-binding domain (PTB)"/>
    <property type="match status" value="1"/>
</dbReference>
<dbReference type="PANTHER" id="PTHR22902">
    <property type="entry name" value="SESQUIPEDALIAN"/>
    <property type="match status" value="1"/>
</dbReference>
<dbReference type="PROSITE" id="PS50003">
    <property type="entry name" value="PH_DOMAIN"/>
    <property type="match status" value="1"/>
</dbReference>
<dbReference type="GO" id="GO:0001881">
    <property type="term" value="P:receptor recycling"/>
    <property type="evidence" value="ECO:0000318"/>
    <property type="project" value="GO_Central"/>
</dbReference>
<name>A0A0K9Q0F4_ZOSMR</name>
<feature type="coiled-coil region" evidence="1">
    <location>
        <begin position="276"/>
        <end position="310"/>
    </location>
</feature>
<dbReference type="OrthoDB" id="48057at2759"/>
<dbReference type="InterPro" id="IPR011993">
    <property type="entry name" value="PH-like_dom_sf"/>
</dbReference>
<keyword evidence="4" id="KW-1185">Reference proteome</keyword>
<dbReference type="SUPFAM" id="SSF50729">
    <property type="entry name" value="PH domain-like"/>
    <property type="match status" value="1"/>
</dbReference>
<evidence type="ECO:0000256" key="1">
    <source>
        <dbReference type="SAM" id="Coils"/>
    </source>
</evidence>
<keyword evidence="1" id="KW-0175">Coiled coil</keyword>
<evidence type="ECO:0000313" key="3">
    <source>
        <dbReference type="EMBL" id="KMZ73940.1"/>
    </source>
</evidence>
<evidence type="ECO:0000313" key="4">
    <source>
        <dbReference type="Proteomes" id="UP000036987"/>
    </source>
</evidence>
<feature type="domain" description="PH" evidence="2">
    <location>
        <begin position="30"/>
        <end position="134"/>
    </location>
</feature>
<dbReference type="CDD" id="cd00821">
    <property type="entry name" value="PH"/>
    <property type="match status" value="1"/>
</dbReference>
<sequence>METDGSPAISRCVDNSLERIKRQLSLGEGKCLLQGPLLKRSETLRKCDERWVILNPTTGKMEYKTRRNEPVVRGTILFDSSSIITLSPLNFQGLPKYDGCCFYIGNPLKKEYFLCAETPSAARAWVSTLNATQLVLKAHKEAVNSLGSGGSERSGILATAVSAANSAALEAKKEIEAALKVSMRSALATMTNKSNDDEMDDLAIMKETLRVKDEELHHLSNNLRTCDCTIKDLADKLTDTAEAAECAVSAVHVMDEERRLACKEIKRLSTYTVKQLNTLTNKLRESDEKVTTLSKENELLLKQKESALQEAHLWRTELGKAREHAVISEAAVLRADERAKVSQAAGEDKLNESAEKQMAFAKEREELLAYVNILQLQIQRQERNTKQVINETSESCSDGNVDKACLIDFRNKHNSDDDVVNTVMDGIDIKPISDAEWAGFQPTNARIADVREILSDEGATSLDIPVVATEADHKQP</sequence>
<accession>A0A0K9Q0F4</accession>
<dbReference type="GO" id="GO:0005769">
    <property type="term" value="C:early endosome"/>
    <property type="evidence" value="ECO:0000318"/>
    <property type="project" value="GO_Central"/>
</dbReference>
<protein>
    <submittedName>
        <fullName evidence="3">PH domain containing protein</fullName>
    </submittedName>
</protein>
<dbReference type="FunFam" id="2.30.29.30:FF:000234">
    <property type="entry name" value="Pleckstrin homology (PH) domain-containing protein"/>
    <property type="match status" value="1"/>
</dbReference>
<proteinExistence type="predicted"/>
<dbReference type="GO" id="GO:0007032">
    <property type="term" value="P:endosome organization"/>
    <property type="evidence" value="ECO:0000318"/>
    <property type="project" value="GO_Central"/>
</dbReference>